<name>A0A0K2G7Y9_NITMO</name>
<proteinExistence type="predicted"/>
<keyword evidence="2" id="KW-1185">Reference proteome</keyword>
<sequence length="107" mass="12118">MLHDNIFVNGNAGQVRGCIPGLQLIKIDHKLLKLLIGEWNAEEVACAASQEFGEMPTFHVEQLLERKKKINMEGMVLGSAAGFEFLNRDHEQRDRRWRDAGDSGRLT</sequence>
<evidence type="ECO:0000313" key="1">
    <source>
        <dbReference type="EMBL" id="ALA56727.1"/>
    </source>
</evidence>
<organism evidence="1 2">
    <name type="scientific">Nitrospira moscoviensis</name>
    <dbReference type="NCBI Taxonomy" id="42253"/>
    <lineage>
        <taxon>Bacteria</taxon>
        <taxon>Pseudomonadati</taxon>
        <taxon>Nitrospirota</taxon>
        <taxon>Nitrospiria</taxon>
        <taxon>Nitrospirales</taxon>
        <taxon>Nitrospiraceae</taxon>
        <taxon>Nitrospira</taxon>
    </lineage>
</organism>
<dbReference type="EMBL" id="CP011801">
    <property type="protein sequence ID" value="ALA56727.1"/>
    <property type="molecule type" value="Genomic_DNA"/>
</dbReference>
<dbReference type="AlphaFoldDB" id="A0A0K2G7Y9"/>
<protein>
    <submittedName>
        <fullName evidence="1">Uncharacterized protein</fullName>
    </submittedName>
</protein>
<reference evidence="1 2" key="1">
    <citation type="journal article" date="2015" name="Proc. Natl. Acad. Sci. U.S.A.">
        <title>Expanded metabolic versatility of ubiquitous nitrite-oxidizing bacteria from the genus Nitrospira.</title>
        <authorList>
            <person name="Koch H."/>
            <person name="Lucker S."/>
            <person name="Albertsen M."/>
            <person name="Kitzinger K."/>
            <person name="Herbold C."/>
            <person name="Spieck E."/>
            <person name="Nielsen P.H."/>
            <person name="Wagner M."/>
            <person name="Daims H."/>
        </authorList>
    </citation>
    <scope>NUCLEOTIDE SEQUENCE [LARGE SCALE GENOMIC DNA]</scope>
    <source>
        <strain evidence="1 2">NSP M-1</strain>
    </source>
</reference>
<evidence type="ECO:0000313" key="2">
    <source>
        <dbReference type="Proteomes" id="UP000069205"/>
    </source>
</evidence>
<gene>
    <name evidence="1" type="ORF">NITMOv2_0288</name>
</gene>
<dbReference type="Proteomes" id="UP000069205">
    <property type="component" value="Chromosome"/>
</dbReference>
<accession>A0A0K2G7Y9</accession>
<dbReference type="KEGG" id="nmv:NITMOv2_0288"/>
<dbReference type="STRING" id="42253.NITMOv2_0288"/>